<evidence type="ECO:0000256" key="1">
    <source>
        <dbReference type="SAM" id="MobiDB-lite"/>
    </source>
</evidence>
<gene>
    <name evidence="3" type="primary">106059841</name>
</gene>
<sequence>MDQRPKTPKVIKNLNEKDIKYGQFYFVSDQTTQISQRERERDNVCVKLYYCQFYCLHNDGGATEHRREGDKRKRSKKDKQDTPGTRACPRRAVTIDSLSRNFQIPNNESGAKPKLVIWLLSNLKSPNDQGINATDTTGQSSKSEDKKDHGELKANKKSIRMWCRELITFIANTEAWLIAEGEDTEFFRYIGDAIRDHQLVSRCKDPVVFGLTTWPYIQTDLFKEMELQNTFSTTKISHTRTTTKTRTCHNIVYEKPDGSKRKLSPNIRYYIFSENTDNSSALRPGLEKDILECVIVLNSASISSIHEQLEQQHNNTPIINILKFGEKYRIHLRKTNQIISSTSCEESEAEQKEVTETGKCDTCDNEYRSNNLGFIFIYRPSMLVISF</sequence>
<name>A0A2C9LUR7_BIOGL</name>
<evidence type="ECO:0000313" key="3">
    <source>
        <dbReference type="EnsemblMetazoa" id="BGLB035237-PC"/>
    </source>
</evidence>
<feature type="domain" description="TRPM SLOG" evidence="2">
    <location>
        <begin position="160"/>
        <end position="265"/>
    </location>
</feature>
<dbReference type="Pfam" id="PF18139">
    <property type="entry name" value="LSDAT_euk"/>
    <property type="match status" value="1"/>
</dbReference>
<feature type="compositionally biased region" description="Basic and acidic residues" evidence="1">
    <location>
        <begin position="62"/>
        <end position="71"/>
    </location>
</feature>
<feature type="compositionally biased region" description="Basic and acidic residues" evidence="1">
    <location>
        <begin position="142"/>
        <end position="152"/>
    </location>
</feature>
<feature type="region of interest" description="Disordered" evidence="1">
    <location>
        <begin position="62"/>
        <end position="90"/>
    </location>
</feature>
<dbReference type="EnsemblMetazoa" id="BGLB035237-RC">
    <property type="protein sequence ID" value="BGLB035237-PC"/>
    <property type="gene ID" value="BGLB035237"/>
</dbReference>
<feature type="region of interest" description="Disordered" evidence="1">
    <location>
        <begin position="129"/>
        <end position="152"/>
    </location>
</feature>
<dbReference type="VEuPathDB" id="VectorBase:BGLB035237"/>
<reference evidence="3" key="1">
    <citation type="submission" date="2020-05" db="UniProtKB">
        <authorList>
            <consortium name="EnsemblMetazoa"/>
        </authorList>
    </citation>
    <scope>IDENTIFICATION</scope>
    <source>
        <strain evidence="3">BB02</strain>
    </source>
</reference>
<evidence type="ECO:0000313" key="4">
    <source>
        <dbReference type="Proteomes" id="UP000076420"/>
    </source>
</evidence>
<evidence type="ECO:0000259" key="2">
    <source>
        <dbReference type="Pfam" id="PF18139"/>
    </source>
</evidence>
<feature type="compositionally biased region" description="Polar residues" evidence="1">
    <location>
        <begin position="129"/>
        <end position="141"/>
    </location>
</feature>
<organism evidence="3 4">
    <name type="scientific">Biomphalaria glabrata</name>
    <name type="common">Bloodfluke planorb</name>
    <name type="synonym">Freshwater snail</name>
    <dbReference type="NCBI Taxonomy" id="6526"/>
    <lineage>
        <taxon>Eukaryota</taxon>
        <taxon>Metazoa</taxon>
        <taxon>Spiralia</taxon>
        <taxon>Lophotrochozoa</taxon>
        <taxon>Mollusca</taxon>
        <taxon>Gastropoda</taxon>
        <taxon>Heterobranchia</taxon>
        <taxon>Euthyneura</taxon>
        <taxon>Panpulmonata</taxon>
        <taxon>Hygrophila</taxon>
        <taxon>Lymnaeoidea</taxon>
        <taxon>Planorbidae</taxon>
        <taxon>Biomphalaria</taxon>
    </lineage>
</organism>
<dbReference type="EnsemblMetazoa" id="BGLB035237-RD">
    <property type="protein sequence ID" value="BGLB035237-PD"/>
    <property type="gene ID" value="BGLB035237"/>
</dbReference>
<dbReference type="InterPro" id="IPR041491">
    <property type="entry name" value="TRPM_SLOG"/>
</dbReference>
<accession>A0A2C9LUR7</accession>
<dbReference type="Proteomes" id="UP000076420">
    <property type="component" value="Unassembled WGS sequence"/>
</dbReference>
<dbReference type="VEuPathDB" id="VectorBase:BGLAX_038229"/>
<proteinExistence type="predicted"/>
<dbReference type="EnsemblMetazoa" id="BGLB035237-RE">
    <property type="protein sequence ID" value="BGLB035237-PE"/>
    <property type="gene ID" value="BGLB035237"/>
</dbReference>
<dbReference type="AlphaFoldDB" id="A0A2C9LUR7"/>
<protein>
    <recommendedName>
        <fullName evidence="2">TRPM SLOG domain-containing protein</fullName>
    </recommendedName>
</protein>
<dbReference type="KEGG" id="bgt:106059841"/>